<evidence type="ECO:0000313" key="4">
    <source>
        <dbReference type="Proteomes" id="UP001501425"/>
    </source>
</evidence>
<keyword evidence="1" id="KW-0812">Transmembrane</keyword>
<name>A0AAV3SPK2_9EURY</name>
<sequence length="117" mass="12360">MTRPIGLLLSVIDGWSVEGSLLLLTIALVAGVGTGILFAVSVVAYRRRRETQYRLIAVAVGVLLFRSVVGAGTIFGIVPMPIHHFVGHSLDFLIAAIVLYTVYTHAPGSVGNDAASD</sequence>
<proteinExistence type="predicted"/>
<feature type="transmembrane region" description="Helical" evidence="1">
    <location>
        <begin position="20"/>
        <end position="43"/>
    </location>
</feature>
<dbReference type="AlphaFoldDB" id="A0AAV3SPK2"/>
<evidence type="ECO:0000256" key="1">
    <source>
        <dbReference type="SAM" id="Phobius"/>
    </source>
</evidence>
<evidence type="ECO:0000313" key="3">
    <source>
        <dbReference type="EMBL" id="MEZ3167433.1"/>
    </source>
</evidence>
<evidence type="ECO:0000313" key="5">
    <source>
        <dbReference type="Proteomes" id="UP001567571"/>
    </source>
</evidence>
<dbReference type="EMBL" id="JBEDNW010000004">
    <property type="protein sequence ID" value="MEZ3167433.1"/>
    <property type="molecule type" value="Genomic_DNA"/>
</dbReference>
<feature type="transmembrane region" description="Helical" evidence="1">
    <location>
        <begin position="55"/>
        <end position="78"/>
    </location>
</feature>
<reference evidence="2" key="1">
    <citation type="journal article" date="2014" name="Int. J. Syst. Evol. Microbiol.">
        <title>Complete genome sequence of Corynebacterium casei LMG S-19264T (=DSM 44701T), isolated from a smear-ripened cheese.</title>
        <authorList>
            <consortium name="US DOE Joint Genome Institute (JGI-PGF)"/>
            <person name="Walter F."/>
            <person name="Albersmeier A."/>
            <person name="Kalinowski J."/>
            <person name="Ruckert C."/>
        </authorList>
    </citation>
    <scope>NUCLEOTIDE SEQUENCE</scope>
    <source>
        <strain evidence="2">JCM 14265</strain>
    </source>
</reference>
<dbReference type="Pfam" id="PF24283">
    <property type="entry name" value="DUF7471"/>
    <property type="match status" value="1"/>
</dbReference>
<organism evidence="2 4">
    <name type="scientific">Halorubrum ejinorense</name>
    <dbReference type="NCBI Taxonomy" id="425309"/>
    <lineage>
        <taxon>Archaea</taxon>
        <taxon>Methanobacteriati</taxon>
        <taxon>Methanobacteriota</taxon>
        <taxon>Stenosarchaea group</taxon>
        <taxon>Halobacteria</taxon>
        <taxon>Halobacteriales</taxon>
        <taxon>Haloferacaceae</taxon>
        <taxon>Halorubrum</taxon>
    </lineage>
</organism>
<dbReference type="Proteomes" id="UP001567571">
    <property type="component" value="Unassembled WGS sequence"/>
</dbReference>
<reference evidence="2" key="2">
    <citation type="submission" date="2023-12" db="EMBL/GenBank/DDBJ databases">
        <authorList>
            <person name="Sun Q."/>
            <person name="Inoue M."/>
        </authorList>
    </citation>
    <scope>NUCLEOTIDE SEQUENCE</scope>
    <source>
        <strain evidence="2">JCM 14265</strain>
    </source>
</reference>
<protein>
    <submittedName>
        <fullName evidence="2">Uncharacterized protein</fullName>
    </submittedName>
</protein>
<comment type="caution">
    <text evidence="2">The sequence shown here is derived from an EMBL/GenBank/DDBJ whole genome shotgun (WGS) entry which is preliminary data.</text>
</comment>
<keyword evidence="5" id="KW-1185">Reference proteome</keyword>
<keyword evidence="1" id="KW-0472">Membrane</keyword>
<evidence type="ECO:0000313" key="2">
    <source>
        <dbReference type="EMBL" id="GAA0534382.1"/>
    </source>
</evidence>
<accession>A0AAV3SPK2</accession>
<reference evidence="3 5" key="3">
    <citation type="submission" date="2024-06" db="EMBL/GenBank/DDBJ databases">
        <title>Halorubrum miltondacostae sp. nov., a potential PHA producer isolated from an inland solar saltern in Rio Maior, Portugal.</title>
        <authorList>
            <person name="Albuquerque L."/>
            <person name="Viver T."/>
            <person name="Barroso C."/>
            <person name="Claudino R."/>
            <person name="Galvan M."/>
            <person name="Simoes G."/>
            <person name="Lobo Da Cunha A."/>
            <person name="Egas C."/>
        </authorList>
    </citation>
    <scope>NUCLEOTIDE SEQUENCE [LARGE SCALE GENOMIC DNA]</scope>
    <source>
        <strain evidence="3 5">DSM 18646</strain>
    </source>
</reference>
<dbReference type="InterPro" id="IPR055894">
    <property type="entry name" value="DUF7471"/>
</dbReference>
<dbReference type="RefSeq" id="WP_343776607.1">
    <property type="nucleotide sequence ID" value="NZ_BAAADQ010000002.1"/>
</dbReference>
<keyword evidence="1" id="KW-1133">Transmembrane helix</keyword>
<dbReference type="EMBL" id="BAAADQ010000002">
    <property type="protein sequence ID" value="GAA0534382.1"/>
    <property type="molecule type" value="Genomic_DNA"/>
</dbReference>
<feature type="transmembrane region" description="Helical" evidence="1">
    <location>
        <begin position="84"/>
        <end position="103"/>
    </location>
</feature>
<dbReference type="Proteomes" id="UP001501425">
    <property type="component" value="Unassembled WGS sequence"/>
</dbReference>
<gene>
    <name evidence="3" type="ORF">ABNG02_08860</name>
    <name evidence="2" type="ORF">GCM10008994_06560</name>
</gene>